<name>A0ABY4FXF9_9MICO</name>
<evidence type="ECO:0000256" key="3">
    <source>
        <dbReference type="ARBA" id="ARBA00023235"/>
    </source>
</evidence>
<reference evidence="4 5" key="1">
    <citation type="submission" date="2022-04" db="EMBL/GenBank/DDBJ databases">
        <title>Leucobacter sp. isolated from rhizosphere of onion.</title>
        <authorList>
            <person name="Won M."/>
            <person name="Lee C.-M."/>
            <person name="Woen H.-Y."/>
            <person name="Kwon S.-W."/>
        </authorList>
    </citation>
    <scope>NUCLEOTIDE SEQUENCE [LARGE SCALE GENOMIC DNA]</scope>
    <source>
        <strain evidence="4 5">H25R-14</strain>
    </source>
</reference>
<dbReference type="EMBL" id="CP095043">
    <property type="protein sequence ID" value="UOQ60955.1"/>
    <property type="molecule type" value="Genomic_DNA"/>
</dbReference>
<protein>
    <submittedName>
        <fullName evidence="4">Glucose-6-phosphate isomerase</fullName>
    </submittedName>
</protein>
<dbReference type="PROSITE" id="PS51463">
    <property type="entry name" value="P_GLUCOSE_ISOMERASE_3"/>
    <property type="match status" value="1"/>
</dbReference>
<gene>
    <name evidence="4" type="ORF">MUN76_02980</name>
</gene>
<evidence type="ECO:0000256" key="2">
    <source>
        <dbReference type="ARBA" id="ARBA00023152"/>
    </source>
</evidence>
<evidence type="ECO:0000313" key="5">
    <source>
        <dbReference type="Proteomes" id="UP000831775"/>
    </source>
</evidence>
<dbReference type="PRINTS" id="PR00662">
    <property type="entry name" value="G6PISOMERASE"/>
</dbReference>
<organism evidence="4 5">
    <name type="scientific">Leucobacter rhizosphaerae</name>
    <dbReference type="NCBI Taxonomy" id="2932245"/>
    <lineage>
        <taxon>Bacteria</taxon>
        <taxon>Bacillati</taxon>
        <taxon>Actinomycetota</taxon>
        <taxon>Actinomycetes</taxon>
        <taxon>Micrococcales</taxon>
        <taxon>Microbacteriaceae</taxon>
        <taxon>Leucobacter</taxon>
    </lineage>
</organism>
<dbReference type="PANTHER" id="PTHR11469">
    <property type="entry name" value="GLUCOSE-6-PHOSPHATE ISOMERASE"/>
    <property type="match status" value="1"/>
</dbReference>
<keyword evidence="5" id="KW-1185">Reference proteome</keyword>
<accession>A0ABY4FXF9</accession>
<sequence>MTIALQLTETPEAHQALETLIRDRVASRIFAHDSTLWGADAAAEAAVRLGWTDLSGVDALLDEVEQLHSDLRDRGVDRVVLCGMGGSSLAPAVIARWAGVDLRTIDSTHPDVVRDALAGDLARTVVVVSSKSGGTIETLSHRAAFTTAFDAAGLDASAHIVVVTDPGSPLEADARAAGQRVFLADPNVGGRFSALTAFGLVPTALAGADVRALVADAAAARDALRDDAPENPALRLAAWVADGLPRAYVLGVCSAPGAQWDMGSWIEQLIAESTGKDGQGVLPLALADDAPEVRRTPANTRLIRIFGSADVSDATEPQLPAVGAPLGAQLLLWEVTTAVLGRLMGIDPFNQPDVEAAKVAAREQLAQSASRDVVATPVPELPGVDLLDGAPGVAAVTGIASLVTVVRGLVEPGGYLAIQAYLDPDGPSAAAVLDLRDALAERLGAPVALGWGPRYLHSTGQLHKGGPALGGFLQLCDAGSAPLDIPGSEAGFETLITAQAAGDRSVLRDRGRPVLAIRATDPGATACALIAALASSD</sequence>
<dbReference type="PANTHER" id="PTHR11469:SF1">
    <property type="entry name" value="GLUCOSE-6-PHOSPHATE ISOMERASE"/>
    <property type="match status" value="1"/>
</dbReference>
<keyword evidence="1" id="KW-0312">Gluconeogenesis</keyword>
<evidence type="ECO:0000313" key="4">
    <source>
        <dbReference type="EMBL" id="UOQ60955.1"/>
    </source>
</evidence>
<proteinExistence type="predicted"/>
<dbReference type="RefSeq" id="WP_244687004.1">
    <property type="nucleotide sequence ID" value="NZ_CP095043.1"/>
</dbReference>
<keyword evidence="2" id="KW-0324">Glycolysis</keyword>
<dbReference type="SUPFAM" id="SSF53697">
    <property type="entry name" value="SIS domain"/>
    <property type="match status" value="1"/>
</dbReference>
<keyword evidence="3 4" id="KW-0413">Isomerase</keyword>
<dbReference type="InterPro" id="IPR001672">
    <property type="entry name" value="G6P_Isomerase"/>
</dbReference>
<dbReference type="InterPro" id="IPR046348">
    <property type="entry name" value="SIS_dom_sf"/>
</dbReference>
<evidence type="ECO:0000256" key="1">
    <source>
        <dbReference type="ARBA" id="ARBA00022432"/>
    </source>
</evidence>
<dbReference type="GO" id="GO:0016853">
    <property type="term" value="F:isomerase activity"/>
    <property type="evidence" value="ECO:0007669"/>
    <property type="project" value="UniProtKB-KW"/>
</dbReference>
<dbReference type="Gene3D" id="3.40.50.10490">
    <property type="entry name" value="Glucose-6-phosphate isomerase like protein, domain 1"/>
    <property type="match status" value="2"/>
</dbReference>
<dbReference type="Proteomes" id="UP000831775">
    <property type="component" value="Chromosome"/>
</dbReference>